<dbReference type="InterPro" id="IPR008801">
    <property type="entry name" value="RALF"/>
</dbReference>
<dbReference type="GO" id="GO:0009506">
    <property type="term" value="C:plasmodesma"/>
    <property type="evidence" value="ECO:0007669"/>
    <property type="project" value="TreeGrafter"/>
</dbReference>
<reference evidence="7 8" key="1">
    <citation type="journal article" date="2018" name="Proc. Natl. Acad. Sci. U.S.A.">
        <title>Draft genome sequence of Camellia sinensis var. sinensis provides insights into the evolution of the tea genome and tea quality.</title>
        <authorList>
            <person name="Wei C."/>
            <person name="Yang H."/>
            <person name="Wang S."/>
            <person name="Zhao J."/>
            <person name="Liu C."/>
            <person name="Gao L."/>
            <person name="Xia E."/>
            <person name="Lu Y."/>
            <person name="Tai Y."/>
            <person name="She G."/>
            <person name="Sun J."/>
            <person name="Cao H."/>
            <person name="Tong W."/>
            <person name="Gao Q."/>
            <person name="Li Y."/>
            <person name="Deng W."/>
            <person name="Jiang X."/>
            <person name="Wang W."/>
            <person name="Chen Q."/>
            <person name="Zhang S."/>
            <person name="Li H."/>
            <person name="Wu J."/>
            <person name="Wang P."/>
            <person name="Li P."/>
            <person name="Shi C."/>
            <person name="Zheng F."/>
            <person name="Jian J."/>
            <person name="Huang B."/>
            <person name="Shan D."/>
            <person name="Shi M."/>
            <person name="Fang C."/>
            <person name="Yue Y."/>
            <person name="Li F."/>
            <person name="Li D."/>
            <person name="Wei S."/>
            <person name="Han B."/>
            <person name="Jiang C."/>
            <person name="Yin Y."/>
            <person name="Xia T."/>
            <person name="Zhang Z."/>
            <person name="Bennetzen J.L."/>
            <person name="Zhao S."/>
            <person name="Wan X."/>
        </authorList>
    </citation>
    <scope>NUCLEOTIDE SEQUENCE [LARGE SCALE GENOMIC DNA]</scope>
    <source>
        <strain evidence="8">cv. Shuchazao</strain>
        <tissue evidence="7">Leaf</tissue>
    </source>
</reference>
<evidence type="ECO:0000256" key="4">
    <source>
        <dbReference type="ARBA" id="ARBA00022702"/>
    </source>
</evidence>
<comment type="similarity">
    <text evidence="2">Belongs to the plant rapid alkalinization factor (RALF) family.</text>
</comment>
<keyword evidence="4" id="KW-0372">Hormone</keyword>
<dbReference type="GO" id="GO:0019722">
    <property type="term" value="P:calcium-mediated signaling"/>
    <property type="evidence" value="ECO:0007669"/>
    <property type="project" value="TreeGrafter"/>
</dbReference>
<dbReference type="AlphaFoldDB" id="A0A4S4DNA6"/>
<dbReference type="PANTHER" id="PTHR33136">
    <property type="entry name" value="RAPID ALKALINIZATION FACTOR-LIKE"/>
    <property type="match status" value="1"/>
</dbReference>
<evidence type="ECO:0000256" key="2">
    <source>
        <dbReference type="ARBA" id="ARBA00009178"/>
    </source>
</evidence>
<dbReference type="EMBL" id="SDRB02010909">
    <property type="protein sequence ID" value="THG03646.1"/>
    <property type="molecule type" value="Genomic_DNA"/>
</dbReference>
<dbReference type="InterPro" id="IPR011009">
    <property type="entry name" value="Kinase-like_dom_sf"/>
</dbReference>
<evidence type="ECO:0000256" key="5">
    <source>
        <dbReference type="ARBA" id="ARBA00022729"/>
    </source>
</evidence>
<evidence type="ECO:0008006" key="9">
    <source>
        <dbReference type="Google" id="ProtNLM"/>
    </source>
</evidence>
<evidence type="ECO:0000256" key="3">
    <source>
        <dbReference type="ARBA" id="ARBA00022525"/>
    </source>
</evidence>
<evidence type="ECO:0000256" key="1">
    <source>
        <dbReference type="ARBA" id="ARBA00004613"/>
    </source>
</evidence>
<dbReference type="PANTHER" id="PTHR33136:SF4">
    <property type="entry name" value="PROTEIN RALF-LIKE 32"/>
    <property type="match status" value="1"/>
</dbReference>
<sequence length="234" mass="25773">MAEVVGTLDLALLSQHKGRSKGITEKVLQGIATVPKATNDFSEDRLIGEGQLCKVYKGFSDGETDIVAIKRFKKLKSLQHWKEARVEIEKLHTSSPNEGEESLHCWFKSSCKRQTMDQVIDPYLIGTMAPVCFKGDAIVQCNGSIAVCNVDLEMVMESAVSRRFMETKKYISPGALKRDQPVCNGGGTGEAYNKTGGCLPPQSNPYDRGYDGKGIQYGSLPEKHSSRDMDIMTT</sequence>
<dbReference type="GO" id="GO:0005576">
    <property type="term" value="C:extracellular region"/>
    <property type="evidence" value="ECO:0007669"/>
    <property type="project" value="UniProtKB-SubCell"/>
</dbReference>
<gene>
    <name evidence="7" type="ORF">TEA_006354</name>
</gene>
<dbReference type="SUPFAM" id="SSF56112">
    <property type="entry name" value="Protein kinase-like (PK-like)"/>
    <property type="match status" value="1"/>
</dbReference>
<name>A0A4S4DNA6_CAMSN</name>
<comment type="subcellular location">
    <subcellularLocation>
        <location evidence="1">Secreted</location>
    </subcellularLocation>
</comment>
<keyword evidence="3" id="KW-0964">Secreted</keyword>
<evidence type="ECO:0000313" key="7">
    <source>
        <dbReference type="EMBL" id="THG03646.1"/>
    </source>
</evidence>
<accession>A0A4S4DNA6</accession>
<dbReference type="Gene3D" id="3.30.200.20">
    <property type="entry name" value="Phosphorylase Kinase, domain 1"/>
    <property type="match status" value="1"/>
</dbReference>
<dbReference type="GO" id="GO:0005179">
    <property type="term" value="F:hormone activity"/>
    <property type="evidence" value="ECO:0007669"/>
    <property type="project" value="UniProtKB-KW"/>
</dbReference>
<organism evidence="7 8">
    <name type="scientific">Camellia sinensis var. sinensis</name>
    <name type="common">China tea</name>
    <dbReference type="NCBI Taxonomy" id="542762"/>
    <lineage>
        <taxon>Eukaryota</taxon>
        <taxon>Viridiplantae</taxon>
        <taxon>Streptophyta</taxon>
        <taxon>Embryophyta</taxon>
        <taxon>Tracheophyta</taxon>
        <taxon>Spermatophyta</taxon>
        <taxon>Magnoliopsida</taxon>
        <taxon>eudicotyledons</taxon>
        <taxon>Gunneridae</taxon>
        <taxon>Pentapetalae</taxon>
        <taxon>asterids</taxon>
        <taxon>Ericales</taxon>
        <taxon>Theaceae</taxon>
        <taxon>Camellia</taxon>
    </lineage>
</organism>
<comment type="caution">
    <text evidence="7">The sequence shown here is derived from an EMBL/GenBank/DDBJ whole genome shotgun (WGS) entry which is preliminary data.</text>
</comment>
<proteinExistence type="inferred from homology"/>
<keyword evidence="6" id="KW-1015">Disulfide bond</keyword>
<evidence type="ECO:0000256" key="6">
    <source>
        <dbReference type="ARBA" id="ARBA00023157"/>
    </source>
</evidence>
<keyword evidence="5" id="KW-0732">Signal</keyword>
<keyword evidence="8" id="KW-1185">Reference proteome</keyword>
<evidence type="ECO:0000313" key="8">
    <source>
        <dbReference type="Proteomes" id="UP000306102"/>
    </source>
</evidence>
<protein>
    <recommendedName>
        <fullName evidence="9">Protein kinase domain-containing protein</fullName>
    </recommendedName>
</protein>
<dbReference type="Pfam" id="PF05498">
    <property type="entry name" value="RALF"/>
    <property type="match status" value="1"/>
</dbReference>
<dbReference type="Proteomes" id="UP000306102">
    <property type="component" value="Unassembled WGS sequence"/>
</dbReference>